<dbReference type="SUPFAM" id="SSF75304">
    <property type="entry name" value="Amidase signature (AS) enzymes"/>
    <property type="match status" value="1"/>
</dbReference>
<accession>A0ABY7A4C1</accession>
<dbReference type="Proteomes" id="UP001163624">
    <property type="component" value="Chromosome"/>
</dbReference>
<dbReference type="Gene3D" id="3.90.1300.10">
    <property type="entry name" value="Amidase signature (AS) domain"/>
    <property type="match status" value="1"/>
</dbReference>
<gene>
    <name evidence="3" type="ORF">OU419_10985</name>
</gene>
<proteinExistence type="inferred from homology"/>
<dbReference type="RefSeq" id="WP_254472186.1">
    <property type="nucleotide sequence ID" value="NZ_CP113432.1"/>
</dbReference>
<protein>
    <submittedName>
        <fullName evidence="3">Amidase</fullName>
    </submittedName>
</protein>
<comment type="similarity">
    <text evidence="1">Belongs to the amidase family.</text>
</comment>
<evidence type="ECO:0000313" key="4">
    <source>
        <dbReference type="Proteomes" id="UP001163624"/>
    </source>
</evidence>
<dbReference type="PANTHER" id="PTHR11895">
    <property type="entry name" value="TRANSAMIDASE"/>
    <property type="match status" value="1"/>
</dbReference>
<dbReference type="Pfam" id="PF01425">
    <property type="entry name" value="Amidase"/>
    <property type="match status" value="1"/>
</dbReference>
<reference evidence="3" key="1">
    <citation type="submission" date="2022-11" db="EMBL/GenBank/DDBJ databases">
        <title>Pseudomonas triclosanedens sp. nov., a triclosan degrader isolated from activated sludge.</title>
        <authorList>
            <person name="Yin Y."/>
            <person name="Lu Z."/>
        </authorList>
    </citation>
    <scope>NUCLEOTIDE SEQUENCE</scope>
    <source>
        <strain evidence="3">ZM23</strain>
    </source>
</reference>
<name>A0ABY7A4C1_9PSED</name>
<dbReference type="InterPro" id="IPR000120">
    <property type="entry name" value="Amidase"/>
</dbReference>
<organism evidence="3 4">
    <name type="scientific">Pseudomonas triclosanedens</name>
    <dbReference type="NCBI Taxonomy" id="2961893"/>
    <lineage>
        <taxon>Bacteria</taxon>
        <taxon>Pseudomonadati</taxon>
        <taxon>Pseudomonadota</taxon>
        <taxon>Gammaproteobacteria</taxon>
        <taxon>Pseudomonadales</taxon>
        <taxon>Pseudomonadaceae</taxon>
        <taxon>Pseudomonas</taxon>
    </lineage>
</organism>
<feature type="domain" description="Amidase" evidence="2">
    <location>
        <begin position="30"/>
        <end position="457"/>
    </location>
</feature>
<keyword evidence="4" id="KW-1185">Reference proteome</keyword>
<dbReference type="InterPro" id="IPR023631">
    <property type="entry name" value="Amidase_dom"/>
</dbReference>
<evidence type="ECO:0000256" key="1">
    <source>
        <dbReference type="ARBA" id="ARBA00009199"/>
    </source>
</evidence>
<evidence type="ECO:0000259" key="2">
    <source>
        <dbReference type="Pfam" id="PF01425"/>
    </source>
</evidence>
<sequence>MLASEYEKLDGLALAKLLETAEVSPFELMELAVRLARERAEPLNALCHQHYEEALEMARQVPLVGAFKGLPFLLKDSGLASKQLPSSLGSRLFSHTRFDYDSTLVERFGVAGLLSFARTTVPELCMAPTTEAAEYAAPTRNPWDTARSPGGSSGGAAVAVAAGVVPLAHGSDGGGSIRIPASCCGVFGLKPSRGLIPMGPSRGEGWGGLATDGVLSRTVRDSAAALDAIAAPEPGAPYAGPAPAGSYLANLERPFSRPLRIAKWTTPWDGAVAEPCLEAVEVAAQALSRNGHQVCAMSAPPNLDYWGFIDGLIDVLATNAALTITAATRGRPSNQWAQLLEPAIFDAYRRGLVTRSVDYVRAITGFHQISRVMEAYMVGFDLVLTPTLTQLPLPLGSLSMDSDFRSFRREAAKYTQFLAIINASGQPASSVPLHWTAEGVPVGIQLIGRYGDEQLLLRTSAQLEATLPWSGRYATLKFPTA</sequence>
<dbReference type="PANTHER" id="PTHR11895:SF7">
    <property type="entry name" value="GLUTAMYL-TRNA(GLN) AMIDOTRANSFERASE SUBUNIT A, MITOCHONDRIAL"/>
    <property type="match status" value="1"/>
</dbReference>
<evidence type="ECO:0000313" key="3">
    <source>
        <dbReference type="EMBL" id="WAI51742.1"/>
    </source>
</evidence>
<dbReference type="PROSITE" id="PS00571">
    <property type="entry name" value="AMIDASES"/>
    <property type="match status" value="1"/>
</dbReference>
<dbReference type="EMBL" id="CP113432">
    <property type="protein sequence ID" value="WAI51742.1"/>
    <property type="molecule type" value="Genomic_DNA"/>
</dbReference>
<dbReference type="InterPro" id="IPR020556">
    <property type="entry name" value="Amidase_CS"/>
</dbReference>
<dbReference type="InterPro" id="IPR036928">
    <property type="entry name" value="AS_sf"/>
</dbReference>